<keyword evidence="4" id="KW-1185">Reference proteome</keyword>
<dbReference type="Proteomes" id="UP000290588">
    <property type="component" value="Unassembled WGS sequence"/>
</dbReference>
<reference evidence="3 5" key="1">
    <citation type="submission" date="2017-09" db="EMBL/GenBank/DDBJ databases">
        <title>Genomics of the genus Arcobacter.</title>
        <authorList>
            <person name="Perez-Cataluna A."/>
            <person name="Figueras M.J."/>
            <person name="Salas-Masso N."/>
        </authorList>
    </citation>
    <scope>NUCLEOTIDE SEQUENCE [LARGE SCALE GENOMIC DNA]</scope>
    <source>
        <strain evidence="3 5">CECT 7837</strain>
    </source>
</reference>
<keyword evidence="2" id="KW-0489">Methyltransferase</keyword>
<dbReference type="EMBL" id="NXIG01000001">
    <property type="protein sequence ID" value="RXI32990.1"/>
    <property type="molecule type" value="Genomic_DNA"/>
</dbReference>
<dbReference type="RefSeq" id="WP_118916048.1">
    <property type="nucleotide sequence ID" value="NZ_CP032097.1"/>
</dbReference>
<dbReference type="OrthoDB" id="9791837at2"/>
<dbReference type="InterPro" id="IPR029063">
    <property type="entry name" value="SAM-dependent_MTases_sf"/>
</dbReference>
<reference evidence="2 4" key="2">
    <citation type="submission" date="2018-08" db="EMBL/GenBank/DDBJ databases">
        <title>Complete genome of the Arcobacter ellisii type strain LMG 26155.</title>
        <authorList>
            <person name="Miller W.G."/>
            <person name="Yee E."/>
            <person name="Bono J.L."/>
        </authorList>
    </citation>
    <scope>NUCLEOTIDE SEQUENCE [LARGE SCALE GENOMIC DNA]</scope>
    <source>
        <strain evidence="2 4">LMG 26155</strain>
    </source>
</reference>
<name>A0A347U4L8_9BACT</name>
<evidence type="ECO:0000313" key="3">
    <source>
        <dbReference type="EMBL" id="RXI32990.1"/>
    </source>
</evidence>
<sequence length="191" mass="22539">MNKFQNNKNTLFYEKSVRRYGVSAKGVQWNSKYTQYKRFEILTSFIQNIENHSLIDAGCGFGEYYNYLIKNNKSPKSYIGIDCEKMMIDLASKRFSNIDFKIQNIIKDELQISDYYICSGAMNILNFDEISIFIQKCFNSSNIAFVFNFLKNDSLTNIKVDEILTYCRTLTKKIKIKEHYLENDITIYLEK</sequence>
<evidence type="ECO:0000259" key="1">
    <source>
        <dbReference type="Pfam" id="PF13847"/>
    </source>
</evidence>
<proteinExistence type="predicted"/>
<dbReference type="EMBL" id="CP032097">
    <property type="protein sequence ID" value="AXX93796.1"/>
    <property type="molecule type" value="Genomic_DNA"/>
</dbReference>
<dbReference type="Gene3D" id="3.40.50.150">
    <property type="entry name" value="Vaccinia Virus protein VP39"/>
    <property type="match status" value="1"/>
</dbReference>
<dbReference type="SUPFAM" id="SSF53335">
    <property type="entry name" value="S-adenosyl-L-methionine-dependent methyltransferases"/>
    <property type="match status" value="1"/>
</dbReference>
<dbReference type="GO" id="GO:0032259">
    <property type="term" value="P:methylation"/>
    <property type="evidence" value="ECO:0007669"/>
    <property type="project" value="UniProtKB-KW"/>
</dbReference>
<feature type="domain" description="Methyltransferase" evidence="1">
    <location>
        <begin position="51"/>
        <end position="123"/>
    </location>
</feature>
<dbReference type="InterPro" id="IPR025714">
    <property type="entry name" value="Methyltranfer_dom"/>
</dbReference>
<protein>
    <submittedName>
        <fullName evidence="2">Methyltransferase</fullName>
    </submittedName>
</protein>
<evidence type="ECO:0000313" key="2">
    <source>
        <dbReference type="EMBL" id="AXX93796.1"/>
    </source>
</evidence>
<dbReference type="AlphaFoldDB" id="A0A347U4L8"/>
<dbReference type="GO" id="GO:0008168">
    <property type="term" value="F:methyltransferase activity"/>
    <property type="evidence" value="ECO:0007669"/>
    <property type="project" value="UniProtKB-KW"/>
</dbReference>
<gene>
    <name evidence="2" type="ORF">AELL_0089</name>
    <name evidence="3" type="ORF">CP962_00875</name>
</gene>
<evidence type="ECO:0000313" key="4">
    <source>
        <dbReference type="Proteomes" id="UP000262582"/>
    </source>
</evidence>
<dbReference type="Proteomes" id="UP000262582">
    <property type="component" value="Chromosome"/>
</dbReference>
<organism evidence="3 5">
    <name type="scientific">Arcobacter ellisii</name>
    <dbReference type="NCBI Taxonomy" id="913109"/>
    <lineage>
        <taxon>Bacteria</taxon>
        <taxon>Pseudomonadati</taxon>
        <taxon>Campylobacterota</taxon>
        <taxon>Epsilonproteobacteria</taxon>
        <taxon>Campylobacterales</taxon>
        <taxon>Arcobacteraceae</taxon>
        <taxon>Arcobacter</taxon>
    </lineage>
</organism>
<evidence type="ECO:0000313" key="5">
    <source>
        <dbReference type="Proteomes" id="UP000290588"/>
    </source>
</evidence>
<dbReference type="Pfam" id="PF13847">
    <property type="entry name" value="Methyltransf_31"/>
    <property type="match status" value="1"/>
</dbReference>
<accession>A0A347U4L8</accession>
<keyword evidence="2" id="KW-0808">Transferase</keyword>
<dbReference type="KEGG" id="aell:AELL_0089"/>